<organism evidence="1 2">
    <name type="scientific">Eumeta variegata</name>
    <name type="common">Bagworm moth</name>
    <name type="synonym">Eumeta japonica</name>
    <dbReference type="NCBI Taxonomy" id="151549"/>
    <lineage>
        <taxon>Eukaryota</taxon>
        <taxon>Metazoa</taxon>
        <taxon>Ecdysozoa</taxon>
        <taxon>Arthropoda</taxon>
        <taxon>Hexapoda</taxon>
        <taxon>Insecta</taxon>
        <taxon>Pterygota</taxon>
        <taxon>Neoptera</taxon>
        <taxon>Endopterygota</taxon>
        <taxon>Lepidoptera</taxon>
        <taxon>Glossata</taxon>
        <taxon>Ditrysia</taxon>
        <taxon>Tineoidea</taxon>
        <taxon>Psychidae</taxon>
        <taxon>Oiketicinae</taxon>
        <taxon>Eumeta</taxon>
    </lineage>
</organism>
<keyword evidence="2" id="KW-1185">Reference proteome</keyword>
<dbReference type="EMBL" id="BGZK01000162">
    <property type="protein sequence ID" value="GBP24484.1"/>
    <property type="molecule type" value="Genomic_DNA"/>
</dbReference>
<reference evidence="1 2" key="1">
    <citation type="journal article" date="2019" name="Commun. Biol.">
        <title>The bagworm genome reveals a unique fibroin gene that provides high tensile strength.</title>
        <authorList>
            <person name="Kono N."/>
            <person name="Nakamura H."/>
            <person name="Ohtoshi R."/>
            <person name="Tomita M."/>
            <person name="Numata K."/>
            <person name="Arakawa K."/>
        </authorList>
    </citation>
    <scope>NUCLEOTIDE SEQUENCE [LARGE SCALE GENOMIC DNA]</scope>
</reference>
<dbReference type="GO" id="GO:0003676">
    <property type="term" value="F:nucleic acid binding"/>
    <property type="evidence" value="ECO:0007669"/>
    <property type="project" value="InterPro"/>
</dbReference>
<comment type="caution">
    <text evidence="1">The sequence shown here is derived from an EMBL/GenBank/DDBJ whole genome shotgun (WGS) entry which is preliminary data.</text>
</comment>
<dbReference type="OrthoDB" id="2266637at2759"/>
<dbReference type="Proteomes" id="UP000299102">
    <property type="component" value="Unassembled WGS sequence"/>
</dbReference>
<name>A0A4C1UEX5_EUMVA</name>
<dbReference type="PANTHER" id="PTHR33939:SF1">
    <property type="entry name" value="DUF4371 DOMAIN-CONTAINING PROTEIN"/>
    <property type="match status" value="1"/>
</dbReference>
<sequence length="215" mass="24230">MICGAGRAGDASLAYRCAIGSSVDLCFPRCVHVTFVLKVLPRTKVNYEMVLHRKERKIIYDVYGFMKREADNNVVDNLKHCMKRTAAATKCSVATFPCVTPFLDRWPTKGIKKSLSKGNRLVIVHAGGEASFVSNAFLTFKTGAKSDDYYDNMNLENYERWLRTKLIPNLPPNSVVVVDNASYHNKQLDAAPTSTTKKANMQTWLRQKFNLKNPC</sequence>
<proteinExistence type="predicted"/>
<gene>
    <name evidence="1" type="ORF">EVAR_20808_1</name>
</gene>
<evidence type="ECO:0008006" key="3">
    <source>
        <dbReference type="Google" id="ProtNLM"/>
    </source>
</evidence>
<dbReference type="Gene3D" id="3.30.420.10">
    <property type="entry name" value="Ribonuclease H-like superfamily/Ribonuclease H"/>
    <property type="match status" value="1"/>
</dbReference>
<accession>A0A4C1UEX5</accession>
<evidence type="ECO:0000313" key="2">
    <source>
        <dbReference type="Proteomes" id="UP000299102"/>
    </source>
</evidence>
<evidence type="ECO:0000313" key="1">
    <source>
        <dbReference type="EMBL" id="GBP24484.1"/>
    </source>
</evidence>
<dbReference type="PANTHER" id="PTHR33939">
    <property type="entry name" value="PROTEIN CBG22215"/>
    <property type="match status" value="1"/>
</dbReference>
<protein>
    <recommendedName>
        <fullName evidence="3">Tc1-like transposase DDE domain-containing protein</fullName>
    </recommendedName>
</protein>
<dbReference type="InterPro" id="IPR036397">
    <property type="entry name" value="RNaseH_sf"/>
</dbReference>
<dbReference type="AlphaFoldDB" id="A0A4C1UEX5"/>